<comment type="caution">
    <text evidence="2">The sequence shown here is derived from an EMBL/GenBank/DDBJ whole genome shotgun (WGS) entry which is preliminary data.</text>
</comment>
<evidence type="ECO:0000256" key="1">
    <source>
        <dbReference type="SAM" id="Phobius"/>
    </source>
</evidence>
<name>A0ABV3PK48_9HYPH</name>
<feature type="transmembrane region" description="Helical" evidence="1">
    <location>
        <begin position="195"/>
        <end position="218"/>
    </location>
</feature>
<feature type="transmembrane region" description="Helical" evidence="1">
    <location>
        <begin position="131"/>
        <end position="151"/>
    </location>
</feature>
<keyword evidence="1" id="KW-0472">Membrane</keyword>
<evidence type="ECO:0000313" key="3">
    <source>
        <dbReference type="Proteomes" id="UP001555786"/>
    </source>
</evidence>
<dbReference type="PIRSF" id="PIRSF004557">
    <property type="entry name" value="SecY"/>
    <property type="match status" value="1"/>
</dbReference>
<dbReference type="EMBL" id="JBFNQD010000002">
    <property type="protein sequence ID" value="MEW9305980.1"/>
    <property type="molecule type" value="Genomic_DNA"/>
</dbReference>
<feature type="transmembrane region" description="Helical" evidence="1">
    <location>
        <begin position="317"/>
        <end position="338"/>
    </location>
</feature>
<dbReference type="InterPro" id="IPR002208">
    <property type="entry name" value="SecY/SEC61-alpha"/>
</dbReference>
<feature type="transmembrane region" description="Helical" evidence="1">
    <location>
        <begin position="246"/>
        <end position="266"/>
    </location>
</feature>
<keyword evidence="1" id="KW-0812">Transmembrane</keyword>
<accession>A0ABV3PK48</accession>
<dbReference type="RefSeq" id="WP_367623854.1">
    <property type="nucleotide sequence ID" value="NZ_JBFNQD010000002.1"/>
</dbReference>
<dbReference type="InterPro" id="IPR023201">
    <property type="entry name" value="SecY_dom_sf"/>
</dbReference>
<dbReference type="Gene3D" id="1.10.3370.10">
    <property type="entry name" value="SecY subunit domain"/>
    <property type="match status" value="1"/>
</dbReference>
<keyword evidence="1" id="KW-1133">Transmembrane helix</keyword>
<keyword evidence="3" id="KW-1185">Reference proteome</keyword>
<sequence length="383" mass="41375">MAAAGGRRLLFRLALLVLLLALCRLGNVIPLPGLSQEAMESLFGPFSHGMLKQISIFALGLTSLFTALAYLEMAKLLVPSLARWQKASAENMFKLSDYARLAAIAIAVFQAYGVALALQQGPNLVAEEQGGFVPVTIATLLGGAVLLWWLVDRITLLGFGNGFWLVWVASIVSSFPKNVAQLADLTQTGWVGTDIWLILAGFLLVVCVAAVIVNLLLVDQTWLDIAPQAVPNHEAVLAGRTASLALIWPPLLADIVLGHVMSLLLAFGPSLDTAYAWLGYGRPLRLLLLALLLPLFCFAYMRTWLRNGAQAGFVTRSRLVFWMLCAFQITSCLGGEWLERQLKLPFSLHGASLILCTTVAMSFLRALPLGSFSDAPKTAAGRG</sequence>
<feature type="transmembrane region" description="Helical" evidence="1">
    <location>
        <begin position="344"/>
        <end position="364"/>
    </location>
</feature>
<feature type="transmembrane region" description="Helical" evidence="1">
    <location>
        <begin position="156"/>
        <end position="175"/>
    </location>
</feature>
<feature type="transmembrane region" description="Helical" evidence="1">
    <location>
        <begin position="98"/>
        <end position="119"/>
    </location>
</feature>
<reference evidence="2 3" key="1">
    <citation type="submission" date="2024-07" db="EMBL/GenBank/DDBJ databases">
        <title>Description of Labrys sedimenti sp. nov., isolated from a diclofenac-degrading enrichment culture.</title>
        <authorList>
            <person name="Tancsics A."/>
            <person name="Csepanyi A."/>
        </authorList>
    </citation>
    <scope>NUCLEOTIDE SEQUENCE [LARGE SCALE GENOMIC DNA]</scope>
    <source>
        <strain evidence="2 3">LMG 23578</strain>
    </source>
</reference>
<evidence type="ECO:0008006" key="4">
    <source>
        <dbReference type="Google" id="ProtNLM"/>
    </source>
</evidence>
<evidence type="ECO:0000313" key="2">
    <source>
        <dbReference type="EMBL" id="MEW9305980.1"/>
    </source>
</evidence>
<feature type="transmembrane region" description="Helical" evidence="1">
    <location>
        <begin position="286"/>
        <end position="305"/>
    </location>
</feature>
<organism evidence="2 3">
    <name type="scientific">Labrys neptuniae</name>
    <dbReference type="NCBI Taxonomy" id="376174"/>
    <lineage>
        <taxon>Bacteria</taxon>
        <taxon>Pseudomonadati</taxon>
        <taxon>Pseudomonadota</taxon>
        <taxon>Alphaproteobacteria</taxon>
        <taxon>Hyphomicrobiales</taxon>
        <taxon>Xanthobacteraceae</taxon>
        <taxon>Labrys</taxon>
    </lineage>
</organism>
<protein>
    <recommendedName>
        <fullName evidence="4">Preprotein translocase subunit SecY</fullName>
    </recommendedName>
</protein>
<proteinExistence type="predicted"/>
<dbReference type="SUPFAM" id="SSF103491">
    <property type="entry name" value="Preprotein translocase SecY subunit"/>
    <property type="match status" value="1"/>
</dbReference>
<dbReference type="Pfam" id="PF00344">
    <property type="entry name" value="SecY"/>
    <property type="match status" value="1"/>
</dbReference>
<gene>
    <name evidence="2" type="ORF">ABXS05_10560</name>
</gene>
<dbReference type="PRINTS" id="PR00303">
    <property type="entry name" value="SECYTRNLCASE"/>
</dbReference>
<dbReference type="Proteomes" id="UP001555786">
    <property type="component" value="Unassembled WGS sequence"/>
</dbReference>
<feature type="transmembrane region" description="Helical" evidence="1">
    <location>
        <begin position="54"/>
        <end position="78"/>
    </location>
</feature>